<evidence type="ECO:0000259" key="9">
    <source>
        <dbReference type="PROSITE" id="PS50261"/>
    </source>
</evidence>
<evidence type="ECO:0000313" key="11">
    <source>
        <dbReference type="Proteomes" id="UP000663873"/>
    </source>
</evidence>
<accession>A0A820JT71</accession>
<dbReference type="Proteomes" id="UP000663873">
    <property type="component" value="Unassembled WGS sequence"/>
</dbReference>
<feature type="region of interest" description="Disordered" evidence="6">
    <location>
        <begin position="17"/>
        <end position="90"/>
    </location>
</feature>
<keyword evidence="11" id="KW-1185">Reference proteome</keyword>
<feature type="transmembrane region" description="Helical" evidence="7">
    <location>
        <begin position="616"/>
        <end position="640"/>
    </location>
</feature>
<feature type="transmembrane region" description="Helical" evidence="7">
    <location>
        <begin position="582"/>
        <end position="604"/>
    </location>
</feature>
<dbReference type="SMART" id="SM00303">
    <property type="entry name" value="GPS"/>
    <property type="match status" value="1"/>
</dbReference>
<evidence type="ECO:0000313" key="10">
    <source>
        <dbReference type="EMBL" id="CAF4331281.1"/>
    </source>
</evidence>
<dbReference type="Gene3D" id="2.60.220.50">
    <property type="match status" value="1"/>
</dbReference>
<dbReference type="InterPro" id="IPR057244">
    <property type="entry name" value="GAIN_B"/>
</dbReference>
<dbReference type="PROSITE" id="PS50261">
    <property type="entry name" value="G_PROTEIN_RECEP_F2_4"/>
    <property type="match status" value="1"/>
</dbReference>
<evidence type="ECO:0000256" key="4">
    <source>
        <dbReference type="ARBA" id="ARBA00023136"/>
    </source>
</evidence>
<dbReference type="InterPro" id="IPR000203">
    <property type="entry name" value="GPS"/>
</dbReference>
<evidence type="ECO:0000256" key="6">
    <source>
        <dbReference type="SAM" id="MobiDB-lite"/>
    </source>
</evidence>
<feature type="region of interest" description="Disordered" evidence="6">
    <location>
        <begin position="863"/>
        <end position="889"/>
    </location>
</feature>
<keyword evidence="4 7" id="KW-0472">Membrane</keyword>
<dbReference type="PROSITE" id="PS50221">
    <property type="entry name" value="GAIN_B"/>
    <property type="match status" value="1"/>
</dbReference>
<dbReference type="GO" id="GO:0007166">
    <property type="term" value="P:cell surface receptor signaling pathway"/>
    <property type="evidence" value="ECO:0007669"/>
    <property type="project" value="InterPro"/>
</dbReference>
<feature type="transmembrane region" description="Helical" evidence="7">
    <location>
        <begin position="660"/>
        <end position="684"/>
    </location>
</feature>
<feature type="compositionally biased region" description="Basic and acidic residues" evidence="6">
    <location>
        <begin position="871"/>
        <end position="882"/>
    </location>
</feature>
<dbReference type="InterPro" id="IPR017981">
    <property type="entry name" value="GPCR_2-like_7TM"/>
</dbReference>
<keyword evidence="3 7" id="KW-1133">Transmembrane helix</keyword>
<reference evidence="10" key="1">
    <citation type="submission" date="2021-02" db="EMBL/GenBank/DDBJ databases">
        <authorList>
            <person name="Nowell W R."/>
        </authorList>
    </citation>
    <scope>NUCLEOTIDE SEQUENCE</scope>
</reference>
<dbReference type="EMBL" id="CAJOBP010002054">
    <property type="protein sequence ID" value="CAF4331281.1"/>
    <property type="molecule type" value="Genomic_DNA"/>
</dbReference>
<evidence type="ECO:0000256" key="1">
    <source>
        <dbReference type="ARBA" id="ARBA00004141"/>
    </source>
</evidence>
<feature type="domain" description="G-protein coupled receptors family 2 profile 2" evidence="9">
    <location>
        <begin position="577"/>
        <end position="842"/>
    </location>
</feature>
<evidence type="ECO:0000259" key="8">
    <source>
        <dbReference type="PROSITE" id="PS50221"/>
    </source>
</evidence>
<organism evidence="10 11">
    <name type="scientific">Rotaria socialis</name>
    <dbReference type="NCBI Taxonomy" id="392032"/>
    <lineage>
        <taxon>Eukaryota</taxon>
        <taxon>Metazoa</taxon>
        <taxon>Spiralia</taxon>
        <taxon>Gnathifera</taxon>
        <taxon>Rotifera</taxon>
        <taxon>Eurotatoria</taxon>
        <taxon>Bdelloidea</taxon>
        <taxon>Philodinida</taxon>
        <taxon>Philodinidae</taxon>
        <taxon>Rotaria</taxon>
    </lineage>
</organism>
<comment type="caution">
    <text evidence="10">The sequence shown here is derived from an EMBL/GenBank/DDBJ whole genome shotgun (WGS) entry which is preliminary data.</text>
</comment>
<feature type="compositionally biased region" description="Low complexity" evidence="6">
    <location>
        <begin position="44"/>
        <end position="57"/>
    </location>
</feature>
<keyword evidence="2 7" id="KW-0812">Transmembrane</keyword>
<feature type="compositionally biased region" description="Polar residues" evidence="6">
    <location>
        <begin position="23"/>
        <end position="43"/>
    </location>
</feature>
<evidence type="ECO:0000256" key="7">
    <source>
        <dbReference type="SAM" id="Phobius"/>
    </source>
</evidence>
<dbReference type="Gene3D" id="1.20.1070.10">
    <property type="entry name" value="Rhodopsin 7-helix transmembrane proteins"/>
    <property type="match status" value="1"/>
</dbReference>
<feature type="non-terminal residue" evidence="10">
    <location>
        <position position="923"/>
    </location>
</feature>
<dbReference type="AlphaFoldDB" id="A0A820JT71"/>
<comment type="subcellular location">
    <subcellularLocation>
        <location evidence="1">Membrane</location>
        <topology evidence="1">Multi-pass membrane protein</topology>
    </subcellularLocation>
</comment>
<feature type="transmembrane region" description="Helical" evidence="7">
    <location>
        <begin position="787"/>
        <end position="809"/>
    </location>
</feature>
<name>A0A820JT71_9BILA</name>
<evidence type="ECO:0000256" key="5">
    <source>
        <dbReference type="ARBA" id="ARBA00023157"/>
    </source>
</evidence>
<protein>
    <submittedName>
        <fullName evidence="10">Uncharacterized protein</fullName>
    </submittedName>
</protein>
<feature type="compositionally biased region" description="Polar residues" evidence="6">
    <location>
        <begin position="58"/>
        <end position="90"/>
    </location>
</feature>
<gene>
    <name evidence="10" type="ORF">UJA718_LOCUS14513</name>
</gene>
<dbReference type="PANTHER" id="PTHR45692:SF1">
    <property type="entry name" value="G-PROTEIN COUPLED RECEPTORS FAMILY 2 PROFILE 2 DOMAIN-CONTAINING PROTEIN"/>
    <property type="match status" value="1"/>
</dbReference>
<feature type="transmembrane region" description="Helical" evidence="7">
    <location>
        <begin position="821"/>
        <end position="841"/>
    </location>
</feature>
<dbReference type="GO" id="GO:0004888">
    <property type="term" value="F:transmembrane signaling receptor activity"/>
    <property type="evidence" value="ECO:0007669"/>
    <property type="project" value="InterPro"/>
</dbReference>
<proteinExistence type="predicted"/>
<keyword evidence="5" id="KW-1015">Disulfide bond</keyword>
<dbReference type="InterPro" id="IPR046338">
    <property type="entry name" value="GAIN_dom_sf"/>
</dbReference>
<dbReference type="PANTHER" id="PTHR45692">
    <property type="entry name" value="G_PROTEIN_RECEP_F2_4 DOMAIN-CONTAINING PROTEIN"/>
    <property type="match status" value="1"/>
</dbReference>
<evidence type="ECO:0000256" key="3">
    <source>
        <dbReference type="ARBA" id="ARBA00022989"/>
    </source>
</evidence>
<feature type="transmembrane region" description="Helical" evidence="7">
    <location>
        <begin position="696"/>
        <end position="720"/>
    </location>
</feature>
<dbReference type="GO" id="GO:0016020">
    <property type="term" value="C:membrane"/>
    <property type="evidence" value="ECO:0007669"/>
    <property type="project" value="UniProtKB-SubCell"/>
</dbReference>
<feature type="domain" description="GAIN-B" evidence="8">
    <location>
        <begin position="403"/>
        <end position="567"/>
    </location>
</feature>
<dbReference type="Pfam" id="PF01825">
    <property type="entry name" value="GPS"/>
    <property type="match status" value="1"/>
</dbReference>
<sequence>TLSLTAPNTQTVAVISSSVSTSPNNEGTVTTAAGISPEQVTPLTGTTGYSATSSTGTENSFPSIPITQPSDELSSPVTASPNNGGTVTTAADISPEQVTPLIGTIGYRGTSSTGTENSFPNIPSTQTSNGNLLSVSISPNNMQTLTTGTGVTIEEVTWVTPTAPMNSTGISAVTIAPATSVDTETSVVPSATTASTLMNANALTSTLMTPIQLASSPTAGNVVVSTITTISRNVSSSTVSSTSGTALYVNTTSAVTATVQLSTPTTPTFSNSISSVISSTVLTTSSISIGSTSLVTTAATITTTISTYSPDACRNFSNVALANGTCVPYNVGQNYSAGIINNGSASSLDIANALSLYISSFSNANSSNSTNSILSASEIDNAVSRTNGISVTINSVNSFLIAQQLNQSSNNIVLGGTFQRGSGGNSVTDSTMNSSISTNFTVGAVISRESLRNVSSLEMFIIDKPSMYENVDNKTNKSLASSVVIGSVQPLGSASVPMNISLYFKISPEYQPNVSATYLCSFYDISNSRWNETGCTNPLFNPAFSRYECSCNHLTSFALIWLPQSQIGSYGRTMRAADIASLVFQSVSIVCFLIVIIHSVAIRAMNPLLKFQTNNLLPLISSASTTILFIFYIALGMTVYTQTPSEKETKCFLSSSVLMFFVYFFLIFMFCTKTSIGYFNYLRFVYLFPEPKLRQLYSLLIISFLVSITWVSFAAGFNANASFSITQLYPYQLCWFTHDVIYYFMTIPVCLFLLLNIFTIIFVSKHIIAHARNATTRHQSYERMKQCVLILLSSCVTQGIGWLFGPFISFVSPTGGDVLEWFFIIFNGLEGVWSIILYIIIQLQGMEEQKRVTAVAELTKTTSSKTSEGGKSYEKNLRRSNTERQNTGIGKRNVRRESVRMFDDLGERISIDWQENKNGSSSL</sequence>
<feature type="transmembrane region" description="Helical" evidence="7">
    <location>
        <begin position="740"/>
        <end position="763"/>
    </location>
</feature>
<evidence type="ECO:0000256" key="2">
    <source>
        <dbReference type="ARBA" id="ARBA00022692"/>
    </source>
</evidence>